<reference evidence="2 3" key="1">
    <citation type="journal article" date="2024" name="Int. J. Syst. Evol. Microbiol.">
        <title>Virgibacillus tibetensis sp. nov., isolated from salt lake on the Tibetan Plateau of China.</title>
        <authorList>
            <person name="Phurbu D."/>
            <person name="Liu Z.-X."/>
            <person name="Wang R."/>
            <person name="Zheng Y.-Y."/>
            <person name="Liu H.-C."/>
            <person name="Zhou Y.-G."/>
            <person name="Yu Y.-J."/>
            <person name="Li A.-H."/>
        </authorList>
    </citation>
    <scope>NUCLEOTIDE SEQUENCE [LARGE SCALE GENOMIC DNA]</scope>
    <source>
        <strain evidence="2 3">C22-A2</strain>
    </source>
</reference>
<evidence type="ECO:0000313" key="2">
    <source>
        <dbReference type="EMBL" id="MEC5424243.1"/>
    </source>
</evidence>
<gene>
    <name evidence="2" type="ORF">QGM71_12150</name>
</gene>
<protein>
    <submittedName>
        <fullName evidence="2">Uncharacterized protein</fullName>
    </submittedName>
</protein>
<accession>A0ABU6KG04</accession>
<keyword evidence="1" id="KW-0175">Coiled coil</keyword>
<dbReference type="Proteomes" id="UP001335737">
    <property type="component" value="Unassembled WGS sequence"/>
</dbReference>
<keyword evidence="3" id="KW-1185">Reference proteome</keyword>
<feature type="coiled-coil region" evidence="1">
    <location>
        <begin position="60"/>
        <end position="87"/>
    </location>
</feature>
<comment type="caution">
    <text evidence="2">The sequence shown here is derived from an EMBL/GenBank/DDBJ whole genome shotgun (WGS) entry which is preliminary data.</text>
</comment>
<dbReference type="EMBL" id="JARZFX010000005">
    <property type="protein sequence ID" value="MEC5424243.1"/>
    <property type="molecule type" value="Genomic_DNA"/>
</dbReference>
<name>A0ABU6KG04_9BACI</name>
<proteinExistence type="predicted"/>
<evidence type="ECO:0000256" key="1">
    <source>
        <dbReference type="SAM" id="Coils"/>
    </source>
</evidence>
<dbReference type="RefSeq" id="WP_327607811.1">
    <property type="nucleotide sequence ID" value="NZ_JARZFX010000005.1"/>
</dbReference>
<evidence type="ECO:0000313" key="3">
    <source>
        <dbReference type="Proteomes" id="UP001335737"/>
    </source>
</evidence>
<sequence length="92" mass="10623">MVNDHLWLLINKVVGDYIPHMEELADSEDALELSILSLLIQLKMKNLNVPNKGSEGKQTMQQYGEVLEEINQTIENNQKQFNELLDLLKKTE</sequence>
<organism evidence="2 3">
    <name type="scientific">Virgibacillus tibetensis</name>
    <dbReference type="NCBI Taxonomy" id="3042313"/>
    <lineage>
        <taxon>Bacteria</taxon>
        <taxon>Bacillati</taxon>
        <taxon>Bacillota</taxon>
        <taxon>Bacilli</taxon>
        <taxon>Bacillales</taxon>
        <taxon>Bacillaceae</taxon>
        <taxon>Virgibacillus</taxon>
    </lineage>
</organism>